<evidence type="ECO:0000256" key="1">
    <source>
        <dbReference type="SAM" id="MobiDB-lite"/>
    </source>
</evidence>
<gene>
    <name evidence="2" type="ORF">CAUJ_LOCUS2104</name>
</gene>
<sequence length="387" mass="42564">MSSAQGVWSGSVPAESTAMNGIRNGTTELPPPVSRERHGSSGASSVASVPTYPQHHHQHNNVNGFPSFRRGGGMRDYGGRRNFGRRGGMRNFDDPRGYSDYYKGPHMSMHGNNFHYSRQWNDYNAPRERRTSMQYRDNQTLSRRSSPVRARYEDNMEEGSTLPRYRAAGTAPSSSISPFAAGQNLTKSDALNVTREMSSTTPQSSPNGGVQSQTDKDVDFKFLLQSALWQTSSPYATVSTPTQEAAPSYKSAGNSPDGNSEAAAAASNFSAAFSNAVSQQSMYAWILHLHEGNEPGTCARSNRRRRFLGCFLLSSLNFGRFLTWAHARHVSSYGFASLLRAEDDTVSATERAPTKTRLPTMTTVLKHPPSIGWLLQLFPPPPFPTPL</sequence>
<feature type="compositionally biased region" description="Low complexity" evidence="1">
    <location>
        <begin position="40"/>
        <end position="49"/>
    </location>
</feature>
<reference evidence="2" key="1">
    <citation type="submission" date="2020-10" db="EMBL/GenBank/DDBJ databases">
        <authorList>
            <person name="Kikuchi T."/>
        </authorList>
    </citation>
    <scope>NUCLEOTIDE SEQUENCE</scope>
    <source>
        <strain evidence="2">NKZ352</strain>
    </source>
</reference>
<dbReference type="AlphaFoldDB" id="A0A8S1GRD9"/>
<feature type="region of interest" description="Disordered" evidence="1">
    <location>
        <begin position="238"/>
        <end position="261"/>
    </location>
</feature>
<feature type="compositionally biased region" description="Polar residues" evidence="1">
    <location>
        <begin position="171"/>
        <end position="213"/>
    </location>
</feature>
<feature type="compositionally biased region" description="Polar residues" evidence="1">
    <location>
        <begin position="17"/>
        <end position="27"/>
    </location>
</feature>
<feature type="region of interest" description="Disordered" evidence="1">
    <location>
        <begin position="129"/>
        <end position="214"/>
    </location>
</feature>
<feature type="region of interest" description="Disordered" evidence="1">
    <location>
        <begin position="1"/>
        <end position="95"/>
    </location>
</feature>
<organism evidence="2 3">
    <name type="scientific">Caenorhabditis auriculariae</name>
    <dbReference type="NCBI Taxonomy" id="2777116"/>
    <lineage>
        <taxon>Eukaryota</taxon>
        <taxon>Metazoa</taxon>
        <taxon>Ecdysozoa</taxon>
        <taxon>Nematoda</taxon>
        <taxon>Chromadorea</taxon>
        <taxon>Rhabditida</taxon>
        <taxon>Rhabditina</taxon>
        <taxon>Rhabditomorpha</taxon>
        <taxon>Rhabditoidea</taxon>
        <taxon>Rhabditidae</taxon>
        <taxon>Peloderinae</taxon>
        <taxon>Caenorhabditis</taxon>
    </lineage>
</organism>
<protein>
    <submittedName>
        <fullName evidence="2">Uncharacterized protein</fullName>
    </submittedName>
</protein>
<comment type="caution">
    <text evidence="2">The sequence shown here is derived from an EMBL/GenBank/DDBJ whole genome shotgun (WGS) entry which is preliminary data.</text>
</comment>
<name>A0A8S1GRD9_9PELO</name>
<proteinExistence type="predicted"/>
<dbReference type="EMBL" id="CAJGYM010000004">
    <property type="protein sequence ID" value="CAD6186185.1"/>
    <property type="molecule type" value="Genomic_DNA"/>
</dbReference>
<evidence type="ECO:0000313" key="2">
    <source>
        <dbReference type="EMBL" id="CAD6186185.1"/>
    </source>
</evidence>
<dbReference type="Proteomes" id="UP000835052">
    <property type="component" value="Unassembled WGS sequence"/>
</dbReference>
<evidence type="ECO:0000313" key="3">
    <source>
        <dbReference type="Proteomes" id="UP000835052"/>
    </source>
</evidence>
<accession>A0A8S1GRD9</accession>
<keyword evidence="3" id="KW-1185">Reference proteome</keyword>
<feature type="compositionally biased region" description="Polar residues" evidence="1">
    <location>
        <begin position="238"/>
        <end position="258"/>
    </location>
</feature>
<feature type="compositionally biased region" description="Polar residues" evidence="1">
    <location>
        <begin position="132"/>
        <end position="145"/>
    </location>
</feature>